<reference evidence="2" key="1">
    <citation type="submission" date="2021-12" db="EMBL/GenBank/DDBJ databases">
        <title>Prjna785345.</title>
        <authorList>
            <person name="Rujirawat T."/>
            <person name="Krajaejun T."/>
        </authorList>
    </citation>
    <scope>NUCLEOTIDE SEQUENCE</scope>
    <source>
        <strain evidence="2">Pi057C3</strain>
    </source>
</reference>
<proteinExistence type="predicted"/>
<keyword evidence="3" id="KW-1185">Reference proteome</keyword>
<sequence length="260" mass="26943">MKPPCGNGYVEFCAPFLGPELRCLQQREITAFLKYDACAGKPDGTPCKSAYLETVYTGAAALYEENGKCSGQYCFGPGVVVCEGKQVGQGCDFEGALNQKTYRFSGTCQKKYSRYAATCNITSQAYLGPATPIKSHPGRDFTGAPAPVPAPTTAPAPVMTTAPVATTALPASTKPATTTPSTTELPTSKPTAERANSPPSSASNQEAVQTPPPMYTLAPAVGPRATLAPLPTLSSSASAASLSTALPPIAIALYAIFTQF</sequence>
<dbReference type="AlphaFoldDB" id="A0AAD5Q584"/>
<dbReference type="Proteomes" id="UP001209570">
    <property type="component" value="Unassembled WGS sequence"/>
</dbReference>
<evidence type="ECO:0000256" key="1">
    <source>
        <dbReference type="SAM" id="MobiDB-lite"/>
    </source>
</evidence>
<evidence type="ECO:0000313" key="3">
    <source>
        <dbReference type="Proteomes" id="UP001209570"/>
    </source>
</evidence>
<gene>
    <name evidence="2" type="ORF">P43SY_006829</name>
</gene>
<protein>
    <submittedName>
        <fullName evidence="2">Uncharacterized protein</fullName>
    </submittedName>
</protein>
<feature type="compositionally biased region" description="Polar residues" evidence="1">
    <location>
        <begin position="197"/>
        <end position="208"/>
    </location>
</feature>
<organism evidence="2 3">
    <name type="scientific">Pythium insidiosum</name>
    <name type="common">Pythiosis disease agent</name>
    <dbReference type="NCBI Taxonomy" id="114742"/>
    <lineage>
        <taxon>Eukaryota</taxon>
        <taxon>Sar</taxon>
        <taxon>Stramenopiles</taxon>
        <taxon>Oomycota</taxon>
        <taxon>Peronosporomycetes</taxon>
        <taxon>Pythiales</taxon>
        <taxon>Pythiaceae</taxon>
        <taxon>Pythium</taxon>
    </lineage>
</organism>
<dbReference type="EMBL" id="JAKCXM010000416">
    <property type="protein sequence ID" value="KAJ0394348.1"/>
    <property type="molecule type" value="Genomic_DNA"/>
</dbReference>
<feature type="compositionally biased region" description="Low complexity" evidence="1">
    <location>
        <begin position="155"/>
        <end position="190"/>
    </location>
</feature>
<evidence type="ECO:0000313" key="2">
    <source>
        <dbReference type="EMBL" id="KAJ0394348.1"/>
    </source>
</evidence>
<comment type="caution">
    <text evidence="2">The sequence shown here is derived from an EMBL/GenBank/DDBJ whole genome shotgun (WGS) entry which is preliminary data.</text>
</comment>
<name>A0AAD5Q584_PYTIN</name>
<accession>A0AAD5Q584</accession>
<feature type="region of interest" description="Disordered" evidence="1">
    <location>
        <begin position="131"/>
        <end position="220"/>
    </location>
</feature>